<dbReference type="PANTHER" id="PTHR30352">
    <property type="entry name" value="PYRUVATE FORMATE-LYASE-ACTIVATING ENZYME"/>
    <property type="match status" value="1"/>
</dbReference>
<comment type="catalytic activity">
    <reaction evidence="10">
        <text>glycyl-[formate C-acetyltransferase] + reduced [flavodoxin] + S-adenosyl-L-methionine = glycin-2-yl radical-[formate C-acetyltransferase] + semiquinone [flavodoxin] + 5'-deoxyadenosine + L-methionine + H(+)</text>
        <dbReference type="Rhea" id="RHEA:19225"/>
        <dbReference type="Rhea" id="RHEA-COMP:10622"/>
        <dbReference type="Rhea" id="RHEA-COMP:12190"/>
        <dbReference type="Rhea" id="RHEA-COMP:12191"/>
        <dbReference type="Rhea" id="RHEA-COMP:14480"/>
        <dbReference type="ChEBI" id="CHEBI:15378"/>
        <dbReference type="ChEBI" id="CHEBI:17319"/>
        <dbReference type="ChEBI" id="CHEBI:29947"/>
        <dbReference type="ChEBI" id="CHEBI:32722"/>
        <dbReference type="ChEBI" id="CHEBI:57618"/>
        <dbReference type="ChEBI" id="CHEBI:57844"/>
        <dbReference type="ChEBI" id="CHEBI:59789"/>
        <dbReference type="ChEBI" id="CHEBI:140311"/>
        <dbReference type="EC" id="1.97.1.4"/>
    </reaction>
</comment>
<protein>
    <recommendedName>
        <fullName evidence="3 10">Pyruvate formate-lyase-activating enzyme</fullName>
        <ecNumber evidence="10">1.97.1.4</ecNumber>
    </recommendedName>
</protein>
<evidence type="ECO:0000256" key="9">
    <source>
        <dbReference type="ARBA" id="ARBA00023014"/>
    </source>
</evidence>
<dbReference type="Proteomes" id="UP000366051">
    <property type="component" value="Chromosome"/>
</dbReference>
<comment type="subcellular location">
    <subcellularLocation>
        <location evidence="10">Cytoplasm</location>
    </subcellularLocation>
</comment>
<evidence type="ECO:0000313" key="13">
    <source>
        <dbReference type="Proteomes" id="UP000366051"/>
    </source>
</evidence>
<dbReference type="GO" id="GO:0046872">
    <property type="term" value="F:metal ion binding"/>
    <property type="evidence" value="ECO:0007669"/>
    <property type="project" value="UniProtKB-UniRule"/>
</dbReference>
<dbReference type="OrthoDB" id="9782387at2"/>
<evidence type="ECO:0000256" key="4">
    <source>
        <dbReference type="ARBA" id="ARBA00022485"/>
    </source>
</evidence>
<evidence type="ECO:0000256" key="3">
    <source>
        <dbReference type="ARBA" id="ARBA00021356"/>
    </source>
</evidence>
<dbReference type="InterPro" id="IPR001989">
    <property type="entry name" value="Radical_activat_CS"/>
</dbReference>
<evidence type="ECO:0000256" key="2">
    <source>
        <dbReference type="ARBA" id="ARBA00009777"/>
    </source>
</evidence>
<keyword evidence="13" id="KW-1185">Reference proteome</keyword>
<evidence type="ECO:0000256" key="10">
    <source>
        <dbReference type="RuleBase" id="RU362053"/>
    </source>
</evidence>
<accession>A0A5Q2MYZ3</accession>
<dbReference type="InterPro" id="IPR012839">
    <property type="entry name" value="Organic_radical_activase"/>
</dbReference>
<dbReference type="GO" id="GO:0051539">
    <property type="term" value="F:4 iron, 4 sulfur cluster binding"/>
    <property type="evidence" value="ECO:0007669"/>
    <property type="project" value="UniProtKB-UniRule"/>
</dbReference>
<evidence type="ECO:0000256" key="6">
    <source>
        <dbReference type="ARBA" id="ARBA00022723"/>
    </source>
</evidence>
<dbReference type="PIRSF" id="PIRSF000371">
    <property type="entry name" value="PFL_act_enz"/>
    <property type="match status" value="1"/>
</dbReference>
<dbReference type="EMBL" id="CP045875">
    <property type="protein sequence ID" value="QGG46386.1"/>
    <property type="molecule type" value="Genomic_DNA"/>
</dbReference>
<evidence type="ECO:0000256" key="1">
    <source>
        <dbReference type="ARBA" id="ARBA00003141"/>
    </source>
</evidence>
<evidence type="ECO:0000313" key="12">
    <source>
        <dbReference type="EMBL" id="QGG46386.1"/>
    </source>
</evidence>
<keyword evidence="7 10" id="KW-0560">Oxidoreductase</keyword>
<evidence type="ECO:0000259" key="11">
    <source>
        <dbReference type="PROSITE" id="PS51918"/>
    </source>
</evidence>
<dbReference type="GO" id="GO:0043365">
    <property type="term" value="F:[formate-C-acetyltransferase]-activating enzyme activity"/>
    <property type="evidence" value="ECO:0007669"/>
    <property type="project" value="UniProtKB-UniRule"/>
</dbReference>
<proteinExistence type="inferred from homology"/>
<comment type="cofactor">
    <cofactor evidence="10">
        <name>[4Fe-4S] cluster</name>
        <dbReference type="ChEBI" id="CHEBI:49883"/>
    </cofactor>
    <text evidence="10">Binds 1 [4Fe-4S] cluster. The cluster is coordinated with 3 cysteines and an exchangeable S-adenosyl-L-methionine.</text>
</comment>
<dbReference type="InterPro" id="IPR058240">
    <property type="entry name" value="rSAM_sf"/>
</dbReference>
<dbReference type="AlphaFoldDB" id="A0A5Q2MYZ3"/>
<dbReference type="InterPro" id="IPR013785">
    <property type="entry name" value="Aldolase_TIM"/>
</dbReference>
<keyword evidence="9 10" id="KW-0411">Iron-sulfur</keyword>
<dbReference type="NCBIfam" id="TIGR02493">
    <property type="entry name" value="PFLA"/>
    <property type="match status" value="1"/>
</dbReference>
<organism evidence="12 13">
    <name type="scientific">Heliorestis convoluta</name>
    <dbReference type="NCBI Taxonomy" id="356322"/>
    <lineage>
        <taxon>Bacteria</taxon>
        <taxon>Bacillati</taxon>
        <taxon>Bacillota</taxon>
        <taxon>Clostridia</taxon>
        <taxon>Eubacteriales</taxon>
        <taxon>Heliobacteriaceae</taxon>
        <taxon>Heliorestis</taxon>
    </lineage>
</organism>
<dbReference type="InterPro" id="IPR007197">
    <property type="entry name" value="rSAM"/>
</dbReference>
<gene>
    <name evidence="12" type="primary">pflA</name>
    <name evidence="12" type="ORF">FTV88_0207</name>
</gene>
<dbReference type="Pfam" id="PF04055">
    <property type="entry name" value="Radical_SAM"/>
    <property type="match status" value="1"/>
</dbReference>
<comment type="function">
    <text evidence="1 10">Activation of pyruvate formate-lyase under anaerobic conditions by generation of an organic free radical, using S-adenosylmethionine and reduced flavodoxin as cosubstrates to produce 5'-deoxy-adenosine.</text>
</comment>
<keyword evidence="12" id="KW-0456">Lyase</keyword>
<keyword evidence="5 10" id="KW-0949">S-adenosyl-L-methionine</keyword>
<dbReference type="PROSITE" id="PS51918">
    <property type="entry name" value="RADICAL_SAM"/>
    <property type="match status" value="1"/>
</dbReference>
<dbReference type="InterPro" id="IPR012838">
    <property type="entry name" value="PFL1_activating"/>
</dbReference>
<evidence type="ECO:0000256" key="7">
    <source>
        <dbReference type="ARBA" id="ARBA00023002"/>
    </source>
</evidence>
<dbReference type="InterPro" id="IPR034457">
    <property type="entry name" value="Organic_radical-activating"/>
</dbReference>
<keyword evidence="8 10" id="KW-0408">Iron</keyword>
<dbReference type="GO" id="GO:0005737">
    <property type="term" value="C:cytoplasm"/>
    <property type="evidence" value="ECO:0007669"/>
    <property type="project" value="UniProtKB-SubCell"/>
</dbReference>
<name>A0A5Q2MYZ3_9FIRM</name>
<dbReference type="KEGG" id="hcv:FTV88_0207"/>
<dbReference type="CDD" id="cd01335">
    <property type="entry name" value="Radical_SAM"/>
    <property type="match status" value="1"/>
</dbReference>
<comment type="similarity">
    <text evidence="2 10">Belongs to the organic radical-activating enzymes family.</text>
</comment>
<sequence>MKSFNDIAAPVHSIETLGTVDGPGIRFILFLAGCPLRCLYCHNSDTWDPSVGKETTVSEVIAEIKRYKAFYDRSGGGLTVSGGEPTLHAYFLAELFQRCQGEGIHTCLDTSGFCDQEKAELFLPYTDLVLLDIKHMDPQKHRQITGVDAYKSIAFSQYVTEKNIATWIRYVLVPGYTDATEDIEKLCAYVATMNKVERITFLPFHQLGSAKREALGIANPLADLKAPSPEKIAEAQEIAQKYGLKI</sequence>
<dbReference type="PROSITE" id="PS01087">
    <property type="entry name" value="RADICAL_ACTIVATING"/>
    <property type="match status" value="1"/>
</dbReference>
<reference evidence="13" key="1">
    <citation type="submission" date="2019-11" db="EMBL/GenBank/DDBJ databases">
        <title>Genome sequence of Heliorestis convoluta strain HH, an alkaliphilic and minimalistic phototrophic bacterium from a soda lake in Egypt.</title>
        <authorList>
            <person name="Dewey E.D."/>
            <person name="Stokes L.M."/>
            <person name="Burchell B.M."/>
            <person name="Shaffer K.N."/>
            <person name="Huntington A.M."/>
            <person name="Baker J.M."/>
            <person name="Nadendla S."/>
            <person name="Giglio M.G."/>
            <person name="Touchman J.W."/>
            <person name="Blankenship R.E."/>
            <person name="Madigan M.T."/>
            <person name="Sattley W.M."/>
        </authorList>
    </citation>
    <scope>NUCLEOTIDE SEQUENCE [LARGE SCALE GENOMIC DNA]</scope>
    <source>
        <strain evidence="13">HH</strain>
    </source>
</reference>
<keyword evidence="6 10" id="KW-0479">Metal-binding</keyword>
<keyword evidence="10" id="KW-0963">Cytoplasm</keyword>
<dbReference type="Gene3D" id="3.20.20.70">
    <property type="entry name" value="Aldolase class I"/>
    <property type="match status" value="1"/>
</dbReference>
<dbReference type="SFLD" id="SFLDS00029">
    <property type="entry name" value="Radical_SAM"/>
    <property type="match status" value="1"/>
</dbReference>
<keyword evidence="4 10" id="KW-0004">4Fe-4S</keyword>
<dbReference type="SFLD" id="SFLDG01066">
    <property type="entry name" value="organic_radical-activating_enz"/>
    <property type="match status" value="1"/>
</dbReference>
<dbReference type="PANTHER" id="PTHR30352:SF5">
    <property type="entry name" value="PYRUVATE FORMATE-LYASE 1-ACTIVATING ENZYME"/>
    <property type="match status" value="1"/>
</dbReference>
<dbReference type="GO" id="GO:0016829">
    <property type="term" value="F:lyase activity"/>
    <property type="evidence" value="ECO:0007669"/>
    <property type="project" value="UniProtKB-KW"/>
</dbReference>
<dbReference type="SFLD" id="SFLDG01067">
    <property type="entry name" value="SPASM/twitch_domain_containing"/>
    <property type="match status" value="1"/>
</dbReference>
<keyword evidence="12" id="KW-0670">Pyruvate</keyword>
<evidence type="ECO:0000256" key="8">
    <source>
        <dbReference type="ARBA" id="ARBA00023004"/>
    </source>
</evidence>
<dbReference type="RefSeq" id="WP_153723970.1">
    <property type="nucleotide sequence ID" value="NZ_CP045875.1"/>
</dbReference>
<dbReference type="EC" id="1.97.1.4" evidence="10"/>
<dbReference type="SUPFAM" id="SSF102114">
    <property type="entry name" value="Radical SAM enzymes"/>
    <property type="match status" value="1"/>
</dbReference>
<evidence type="ECO:0000256" key="5">
    <source>
        <dbReference type="ARBA" id="ARBA00022691"/>
    </source>
</evidence>
<feature type="domain" description="Radical SAM core" evidence="11">
    <location>
        <begin position="20"/>
        <end position="245"/>
    </location>
</feature>